<dbReference type="EMBL" id="GL385396">
    <property type="protein sequence ID" value="EJT78033.1"/>
    <property type="molecule type" value="Genomic_DNA"/>
</dbReference>
<reference evidence="2" key="3">
    <citation type="submission" date="2010-09" db="EMBL/GenBank/DDBJ databases">
        <title>Annotation of Gaeumannomyces graminis var. tritici R3-111a-1.</title>
        <authorList>
            <consortium name="The Broad Institute Genome Sequencing Platform"/>
            <person name="Ma L.-J."/>
            <person name="Dead R."/>
            <person name="Young S.K."/>
            <person name="Zeng Q."/>
            <person name="Gargeya S."/>
            <person name="Fitzgerald M."/>
            <person name="Haas B."/>
            <person name="Abouelleil A."/>
            <person name="Alvarado L."/>
            <person name="Arachchi H.M."/>
            <person name="Berlin A."/>
            <person name="Brown A."/>
            <person name="Chapman S.B."/>
            <person name="Chen Z."/>
            <person name="Dunbar C."/>
            <person name="Freedman E."/>
            <person name="Gearin G."/>
            <person name="Gellesch M."/>
            <person name="Goldberg J."/>
            <person name="Griggs A."/>
            <person name="Gujja S."/>
            <person name="Heiman D."/>
            <person name="Howarth C."/>
            <person name="Larson L."/>
            <person name="Lui A."/>
            <person name="MacDonald P.J.P."/>
            <person name="Mehta T."/>
            <person name="Montmayeur A."/>
            <person name="Murphy C."/>
            <person name="Neiman D."/>
            <person name="Pearson M."/>
            <person name="Priest M."/>
            <person name="Roberts A."/>
            <person name="Saif S."/>
            <person name="Shea T."/>
            <person name="Shenoy N."/>
            <person name="Sisk P."/>
            <person name="Stolte C."/>
            <person name="Sykes S."/>
            <person name="Yandava C."/>
            <person name="Wortman J."/>
            <person name="Nusbaum C."/>
            <person name="Birren B."/>
        </authorList>
    </citation>
    <scope>NUCLEOTIDE SEQUENCE</scope>
    <source>
        <strain evidence="2">R3-111a-1</strain>
    </source>
</reference>
<dbReference type="RefSeq" id="XP_009219178.1">
    <property type="nucleotide sequence ID" value="XM_009220914.1"/>
</dbReference>
<organism evidence="2">
    <name type="scientific">Gaeumannomyces tritici (strain R3-111a-1)</name>
    <name type="common">Wheat and barley take-all root rot fungus</name>
    <name type="synonym">Gaeumannomyces graminis var. tritici</name>
    <dbReference type="NCBI Taxonomy" id="644352"/>
    <lineage>
        <taxon>Eukaryota</taxon>
        <taxon>Fungi</taxon>
        <taxon>Dikarya</taxon>
        <taxon>Ascomycota</taxon>
        <taxon>Pezizomycotina</taxon>
        <taxon>Sordariomycetes</taxon>
        <taxon>Sordariomycetidae</taxon>
        <taxon>Magnaporthales</taxon>
        <taxon>Magnaporthaceae</taxon>
        <taxon>Gaeumannomyces</taxon>
    </lineage>
</organism>
<evidence type="ECO:0000256" key="1">
    <source>
        <dbReference type="SAM" id="MobiDB-lite"/>
    </source>
</evidence>
<dbReference type="EnsemblFungi" id="EJT78033">
    <property type="protein sequence ID" value="EJT78033"/>
    <property type="gene ID" value="GGTG_03136"/>
</dbReference>
<name>J3NPC8_GAET3</name>
<evidence type="ECO:0000313" key="2">
    <source>
        <dbReference type="EMBL" id="EJT78033.1"/>
    </source>
</evidence>
<sequence length="264" mass="28389">MVEKWKMGPARGLLGRSRGSQGQGLVDVWAARFGVEALQNPWRGGDTRASHGQDLLREWQGWASCHHLDGTDSGMAALSSESQHSTQPAGIIIIIIIITVRPETTTSPRTKPSLHKSDHVGDLNPDPARQHPLKSSREPSDQLIIPFFEGSQHMFFIGCHMKSSKTDEGQEEEGGRANFSRPYSLGVFETISPQKKKAKGECVRGNGVVAPRDAHLSLAQPLRLAFGPSTQPLAVLDGLSVTTVGAVASFGTSKPAQAQGAFLP</sequence>
<reference evidence="2" key="2">
    <citation type="submission" date="2010-07" db="EMBL/GenBank/DDBJ databases">
        <authorList>
            <consortium name="The Broad Institute Genome Sequencing Platform"/>
            <consortium name="Broad Institute Genome Sequencing Center for Infectious Disease"/>
            <person name="Ma L.-J."/>
            <person name="Dead R."/>
            <person name="Young S."/>
            <person name="Zeng Q."/>
            <person name="Koehrsen M."/>
            <person name="Alvarado L."/>
            <person name="Berlin A."/>
            <person name="Chapman S.B."/>
            <person name="Chen Z."/>
            <person name="Freedman E."/>
            <person name="Gellesch M."/>
            <person name="Goldberg J."/>
            <person name="Griggs A."/>
            <person name="Gujja S."/>
            <person name="Heilman E.R."/>
            <person name="Heiman D."/>
            <person name="Hepburn T."/>
            <person name="Howarth C."/>
            <person name="Jen D."/>
            <person name="Larson L."/>
            <person name="Mehta T."/>
            <person name="Neiman D."/>
            <person name="Pearson M."/>
            <person name="Roberts A."/>
            <person name="Saif S."/>
            <person name="Shea T."/>
            <person name="Shenoy N."/>
            <person name="Sisk P."/>
            <person name="Stolte C."/>
            <person name="Sykes S."/>
            <person name="Walk T."/>
            <person name="White J."/>
            <person name="Yandava C."/>
            <person name="Haas B."/>
            <person name="Nusbaum C."/>
            <person name="Birren B."/>
        </authorList>
    </citation>
    <scope>NUCLEOTIDE SEQUENCE</scope>
    <source>
        <strain evidence="2">R3-111a-1</strain>
    </source>
</reference>
<dbReference type="AlphaFoldDB" id="J3NPC8"/>
<feature type="region of interest" description="Disordered" evidence="1">
    <location>
        <begin position="105"/>
        <end position="139"/>
    </location>
</feature>
<dbReference type="VEuPathDB" id="FungiDB:GGTG_03136"/>
<reference evidence="3" key="5">
    <citation type="submission" date="2018-04" db="UniProtKB">
        <authorList>
            <consortium name="EnsemblFungi"/>
        </authorList>
    </citation>
    <scope>IDENTIFICATION</scope>
    <source>
        <strain evidence="3">R3-111a-1</strain>
    </source>
</reference>
<dbReference type="GeneID" id="20343594"/>
<gene>
    <name evidence="3" type="primary">20343594</name>
    <name evidence="2" type="ORF">GGTG_03136</name>
</gene>
<dbReference type="HOGENOM" id="CLU_1053894_0_0_1"/>
<evidence type="ECO:0000313" key="3">
    <source>
        <dbReference type="EnsemblFungi" id="EJT78033"/>
    </source>
</evidence>
<reference evidence="4" key="1">
    <citation type="submission" date="2010-07" db="EMBL/GenBank/DDBJ databases">
        <title>The genome sequence of Gaeumannomyces graminis var. tritici strain R3-111a-1.</title>
        <authorList>
            <consortium name="The Broad Institute Genome Sequencing Platform"/>
            <person name="Ma L.-J."/>
            <person name="Dead R."/>
            <person name="Young S."/>
            <person name="Zeng Q."/>
            <person name="Koehrsen M."/>
            <person name="Alvarado L."/>
            <person name="Berlin A."/>
            <person name="Chapman S.B."/>
            <person name="Chen Z."/>
            <person name="Freedman E."/>
            <person name="Gellesch M."/>
            <person name="Goldberg J."/>
            <person name="Griggs A."/>
            <person name="Gujja S."/>
            <person name="Heilman E.R."/>
            <person name="Heiman D."/>
            <person name="Hepburn T."/>
            <person name="Howarth C."/>
            <person name="Jen D."/>
            <person name="Larson L."/>
            <person name="Mehta T."/>
            <person name="Neiman D."/>
            <person name="Pearson M."/>
            <person name="Roberts A."/>
            <person name="Saif S."/>
            <person name="Shea T."/>
            <person name="Shenoy N."/>
            <person name="Sisk P."/>
            <person name="Stolte C."/>
            <person name="Sykes S."/>
            <person name="Walk T."/>
            <person name="White J."/>
            <person name="Yandava C."/>
            <person name="Haas B."/>
            <person name="Nusbaum C."/>
            <person name="Birren B."/>
        </authorList>
    </citation>
    <scope>NUCLEOTIDE SEQUENCE [LARGE SCALE GENOMIC DNA]</scope>
    <source>
        <strain evidence="4">R3-111a-1</strain>
    </source>
</reference>
<feature type="region of interest" description="Disordered" evidence="1">
    <location>
        <begin position="1"/>
        <end position="20"/>
    </location>
</feature>
<protein>
    <submittedName>
        <fullName evidence="2 3">Uncharacterized protein</fullName>
    </submittedName>
</protein>
<accession>J3NPC8</accession>
<dbReference type="Proteomes" id="UP000006039">
    <property type="component" value="Unassembled WGS sequence"/>
</dbReference>
<keyword evidence="4" id="KW-1185">Reference proteome</keyword>
<feature type="compositionally biased region" description="Low complexity" evidence="1">
    <location>
        <begin position="11"/>
        <end position="20"/>
    </location>
</feature>
<reference evidence="3" key="4">
    <citation type="journal article" date="2015" name="G3 (Bethesda)">
        <title>Genome sequences of three phytopathogenic species of the Magnaporthaceae family of fungi.</title>
        <authorList>
            <person name="Okagaki L.H."/>
            <person name="Nunes C.C."/>
            <person name="Sailsbery J."/>
            <person name="Clay B."/>
            <person name="Brown D."/>
            <person name="John T."/>
            <person name="Oh Y."/>
            <person name="Young N."/>
            <person name="Fitzgerald M."/>
            <person name="Haas B.J."/>
            <person name="Zeng Q."/>
            <person name="Young S."/>
            <person name="Adiconis X."/>
            <person name="Fan L."/>
            <person name="Levin J.Z."/>
            <person name="Mitchell T.K."/>
            <person name="Okubara P.A."/>
            <person name="Farman M.L."/>
            <person name="Kohn L.M."/>
            <person name="Birren B."/>
            <person name="Ma L.-J."/>
            <person name="Dean R.A."/>
        </authorList>
    </citation>
    <scope>NUCLEOTIDE SEQUENCE</scope>
    <source>
        <strain evidence="3">R3-111a-1</strain>
    </source>
</reference>
<proteinExistence type="predicted"/>
<evidence type="ECO:0000313" key="4">
    <source>
        <dbReference type="Proteomes" id="UP000006039"/>
    </source>
</evidence>